<keyword evidence="6 9" id="KW-0863">Zinc-finger</keyword>
<evidence type="ECO:0000313" key="12">
    <source>
        <dbReference type="EMBL" id="KAK1417505.1"/>
    </source>
</evidence>
<keyword evidence="7" id="KW-0833">Ubl conjugation pathway</keyword>
<dbReference type="InterPro" id="IPR001841">
    <property type="entry name" value="Znf_RING"/>
</dbReference>
<evidence type="ECO:0000313" key="13">
    <source>
        <dbReference type="Proteomes" id="UP001229421"/>
    </source>
</evidence>
<evidence type="ECO:0000256" key="6">
    <source>
        <dbReference type="ARBA" id="ARBA00022771"/>
    </source>
</evidence>
<evidence type="ECO:0000256" key="5">
    <source>
        <dbReference type="ARBA" id="ARBA00022723"/>
    </source>
</evidence>
<dbReference type="GO" id="GO:0043161">
    <property type="term" value="P:proteasome-mediated ubiquitin-dependent protein catabolic process"/>
    <property type="evidence" value="ECO:0007669"/>
    <property type="project" value="UniProtKB-ARBA"/>
</dbReference>
<proteinExistence type="predicted"/>
<keyword evidence="13" id="KW-1185">Reference proteome</keyword>
<comment type="pathway">
    <text evidence="2">Protein modification; protein ubiquitination.</text>
</comment>
<dbReference type="PANTHER" id="PTHR22937:SF221">
    <property type="entry name" value="RING-TYPE E3 UBIQUITIN TRANSFERASE"/>
    <property type="match status" value="1"/>
</dbReference>
<organism evidence="12 13">
    <name type="scientific">Tagetes erecta</name>
    <name type="common">African marigold</name>
    <dbReference type="NCBI Taxonomy" id="13708"/>
    <lineage>
        <taxon>Eukaryota</taxon>
        <taxon>Viridiplantae</taxon>
        <taxon>Streptophyta</taxon>
        <taxon>Embryophyta</taxon>
        <taxon>Tracheophyta</taxon>
        <taxon>Spermatophyta</taxon>
        <taxon>Magnoliopsida</taxon>
        <taxon>eudicotyledons</taxon>
        <taxon>Gunneridae</taxon>
        <taxon>Pentapetalae</taxon>
        <taxon>asterids</taxon>
        <taxon>campanulids</taxon>
        <taxon>Asterales</taxon>
        <taxon>Asteraceae</taxon>
        <taxon>Asteroideae</taxon>
        <taxon>Heliantheae alliance</taxon>
        <taxon>Tageteae</taxon>
        <taxon>Tagetes</taxon>
    </lineage>
</organism>
<dbReference type="EC" id="2.3.2.27" evidence="3"/>
<feature type="compositionally biased region" description="Low complexity" evidence="10">
    <location>
        <begin position="189"/>
        <end position="204"/>
    </location>
</feature>
<feature type="domain" description="RING-type" evidence="11">
    <location>
        <begin position="445"/>
        <end position="486"/>
    </location>
</feature>
<feature type="region of interest" description="Disordered" evidence="10">
    <location>
        <begin position="14"/>
        <end position="95"/>
    </location>
</feature>
<reference evidence="12" key="1">
    <citation type="journal article" date="2023" name="bioRxiv">
        <title>Improved chromosome-level genome assembly for marigold (Tagetes erecta).</title>
        <authorList>
            <person name="Jiang F."/>
            <person name="Yuan L."/>
            <person name="Wang S."/>
            <person name="Wang H."/>
            <person name="Xu D."/>
            <person name="Wang A."/>
            <person name="Fan W."/>
        </authorList>
    </citation>
    <scope>NUCLEOTIDE SEQUENCE</scope>
    <source>
        <strain evidence="12">WSJ</strain>
        <tissue evidence="12">Leaf</tissue>
    </source>
</reference>
<evidence type="ECO:0000256" key="8">
    <source>
        <dbReference type="ARBA" id="ARBA00022833"/>
    </source>
</evidence>
<dbReference type="SMART" id="SM00184">
    <property type="entry name" value="RING"/>
    <property type="match status" value="1"/>
</dbReference>
<feature type="compositionally biased region" description="Basic and acidic residues" evidence="10">
    <location>
        <begin position="40"/>
        <end position="56"/>
    </location>
</feature>
<dbReference type="PROSITE" id="PS50089">
    <property type="entry name" value="ZF_RING_2"/>
    <property type="match status" value="1"/>
</dbReference>
<dbReference type="Gene3D" id="3.30.40.10">
    <property type="entry name" value="Zinc/RING finger domain, C3HC4 (zinc finger)"/>
    <property type="match status" value="1"/>
</dbReference>
<feature type="compositionally biased region" description="Polar residues" evidence="10">
    <location>
        <begin position="242"/>
        <end position="266"/>
    </location>
</feature>
<feature type="compositionally biased region" description="Polar residues" evidence="10">
    <location>
        <begin position="146"/>
        <end position="157"/>
    </location>
</feature>
<keyword evidence="4" id="KW-0808">Transferase</keyword>
<dbReference type="InterPro" id="IPR045191">
    <property type="entry name" value="MBR1/2-like"/>
</dbReference>
<keyword evidence="5" id="KW-0479">Metal-binding</keyword>
<dbReference type="Pfam" id="PF13639">
    <property type="entry name" value="zf-RING_2"/>
    <property type="match status" value="1"/>
</dbReference>
<feature type="compositionally biased region" description="Basic and acidic residues" evidence="10">
    <location>
        <begin position="179"/>
        <end position="188"/>
    </location>
</feature>
<accession>A0AAD8KDA6</accession>
<evidence type="ECO:0000256" key="7">
    <source>
        <dbReference type="ARBA" id="ARBA00022786"/>
    </source>
</evidence>
<sequence length="492" mass="54873">MQRQRNIFDIFPENVDLNQGPNFNGLDMTGSDECNSRLSPTERRLLGNDISGERNKSQSFSSWDAGESSSRPNMQNHVANSNNQSTSFGTQDSRFGERQFDHPRVVGSLILPNSGSTNVPVDVDLNLEYRGNSSNDGGPSRAHMEASSSGTPNERWTGSSFGNSHGQSSSIVRSQEPTNLERSRRYIDQRSTSSSQRLTQQPPSMHVPGMPRNLLPFPFIGNANSRNGSSSSLGSNQDNRSLATGRSNINGVNGQSSSRNDSVMIPNLNSTTYDQQLSNDVPPWTLFPYLDTESGGHRGHVRNFPSRSSSDEHVLGSMNQPRHHQPLLRLEVPDDGWQALRVDIEGRQRLVSEMREILNVLRGANFNVEDHMLVDPIINGIADLHDRHQDMRLDVDNMSYEELLALEERIGDVKTGLTEEGILKSLKQRKYFSFMAIAIQNFEPCCICQEEYANGDDIGTLDCGHEFHTCCIKQWLTQKNLCPICKMTGLST</sequence>
<feature type="compositionally biased region" description="Polar residues" evidence="10">
    <location>
        <begin position="57"/>
        <end position="93"/>
    </location>
</feature>
<comment type="caution">
    <text evidence="12">The sequence shown here is derived from an EMBL/GenBank/DDBJ whole genome shotgun (WGS) entry which is preliminary data.</text>
</comment>
<dbReference type="PANTHER" id="PTHR22937">
    <property type="entry name" value="E3 UBIQUITIN-PROTEIN LIGASE RNF165"/>
    <property type="match status" value="1"/>
</dbReference>
<comment type="catalytic activity">
    <reaction evidence="1">
        <text>S-ubiquitinyl-[E2 ubiquitin-conjugating enzyme]-L-cysteine + [acceptor protein]-L-lysine = [E2 ubiquitin-conjugating enzyme]-L-cysteine + N(6)-ubiquitinyl-[acceptor protein]-L-lysine.</text>
        <dbReference type="EC" id="2.3.2.27"/>
    </reaction>
</comment>
<dbReference type="FunFam" id="3.30.40.10:FF:000309">
    <property type="entry name" value="E3 ubiquitin-protein ligase MBR2"/>
    <property type="match status" value="1"/>
</dbReference>
<keyword evidence="8" id="KW-0862">Zinc</keyword>
<protein>
    <recommendedName>
        <fullName evidence="3">RING-type E3 ubiquitin transferase</fullName>
        <ecNumber evidence="3">2.3.2.27</ecNumber>
    </recommendedName>
</protein>
<feature type="region of interest" description="Disordered" evidence="10">
    <location>
        <begin position="127"/>
        <end position="266"/>
    </location>
</feature>
<dbReference type="GO" id="GO:0008270">
    <property type="term" value="F:zinc ion binding"/>
    <property type="evidence" value="ECO:0007669"/>
    <property type="project" value="UniProtKB-KW"/>
</dbReference>
<dbReference type="Proteomes" id="UP001229421">
    <property type="component" value="Unassembled WGS sequence"/>
</dbReference>
<evidence type="ECO:0000256" key="10">
    <source>
        <dbReference type="SAM" id="MobiDB-lite"/>
    </source>
</evidence>
<dbReference type="GO" id="GO:0061630">
    <property type="term" value="F:ubiquitin protein ligase activity"/>
    <property type="evidence" value="ECO:0007669"/>
    <property type="project" value="UniProtKB-EC"/>
</dbReference>
<evidence type="ECO:0000256" key="9">
    <source>
        <dbReference type="PROSITE-ProRule" id="PRU00175"/>
    </source>
</evidence>
<dbReference type="AlphaFoldDB" id="A0AAD8KDA6"/>
<evidence type="ECO:0000256" key="2">
    <source>
        <dbReference type="ARBA" id="ARBA00004906"/>
    </source>
</evidence>
<feature type="compositionally biased region" description="Low complexity" evidence="10">
    <location>
        <begin position="221"/>
        <end position="241"/>
    </location>
</feature>
<dbReference type="SUPFAM" id="SSF57850">
    <property type="entry name" value="RING/U-box"/>
    <property type="match status" value="1"/>
</dbReference>
<feature type="compositionally biased region" description="Low complexity" evidence="10">
    <location>
        <begin position="158"/>
        <end position="170"/>
    </location>
</feature>
<dbReference type="GO" id="GO:0010228">
    <property type="term" value="P:vegetative to reproductive phase transition of meristem"/>
    <property type="evidence" value="ECO:0007669"/>
    <property type="project" value="UniProtKB-ARBA"/>
</dbReference>
<dbReference type="InterPro" id="IPR013083">
    <property type="entry name" value="Znf_RING/FYVE/PHD"/>
</dbReference>
<evidence type="ECO:0000259" key="11">
    <source>
        <dbReference type="PROSITE" id="PS50089"/>
    </source>
</evidence>
<evidence type="ECO:0000256" key="4">
    <source>
        <dbReference type="ARBA" id="ARBA00022679"/>
    </source>
</evidence>
<name>A0AAD8KDA6_TARER</name>
<gene>
    <name evidence="12" type="ORF">QVD17_26634</name>
</gene>
<dbReference type="EMBL" id="JAUHHV010000007">
    <property type="protein sequence ID" value="KAK1417505.1"/>
    <property type="molecule type" value="Genomic_DNA"/>
</dbReference>
<evidence type="ECO:0000256" key="3">
    <source>
        <dbReference type="ARBA" id="ARBA00012483"/>
    </source>
</evidence>
<evidence type="ECO:0000256" key="1">
    <source>
        <dbReference type="ARBA" id="ARBA00000900"/>
    </source>
</evidence>